<protein>
    <submittedName>
        <fullName evidence="1">Uncharacterized protein</fullName>
    </submittedName>
</protein>
<name>A0A8S0R3E8_OLEEU</name>
<sequence>MVFDIDYDVGLRGFLRIRALLKIDWVKDEALGGGSSSINDVVNEAPDKKDEELPILFDGPARISEKRSADISLHMTFNKEKGIEKCDGKGRTRFKGVI</sequence>
<evidence type="ECO:0000313" key="1">
    <source>
        <dbReference type="EMBL" id="CAA2973242.1"/>
    </source>
</evidence>
<dbReference type="EMBL" id="CACTIH010002092">
    <property type="protein sequence ID" value="CAA2973242.1"/>
    <property type="molecule type" value="Genomic_DNA"/>
</dbReference>
<keyword evidence="2" id="KW-1185">Reference proteome</keyword>
<comment type="caution">
    <text evidence="1">The sequence shown here is derived from an EMBL/GenBank/DDBJ whole genome shotgun (WGS) entry which is preliminary data.</text>
</comment>
<dbReference type="AlphaFoldDB" id="A0A8S0R3E8"/>
<gene>
    <name evidence="1" type="ORF">OLEA9_A109703</name>
</gene>
<organism evidence="1 2">
    <name type="scientific">Olea europaea subsp. europaea</name>
    <dbReference type="NCBI Taxonomy" id="158383"/>
    <lineage>
        <taxon>Eukaryota</taxon>
        <taxon>Viridiplantae</taxon>
        <taxon>Streptophyta</taxon>
        <taxon>Embryophyta</taxon>
        <taxon>Tracheophyta</taxon>
        <taxon>Spermatophyta</taxon>
        <taxon>Magnoliopsida</taxon>
        <taxon>eudicotyledons</taxon>
        <taxon>Gunneridae</taxon>
        <taxon>Pentapetalae</taxon>
        <taxon>asterids</taxon>
        <taxon>lamiids</taxon>
        <taxon>Lamiales</taxon>
        <taxon>Oleaceae</taxon>
        <taxon>Oleeae</taxon>
        <taxon>Olea</taxon>
    </lineage>
</organism>
<dbReference type="OrthoDB" id="922027at2759"/>
<proteinExistence type="predicted"/>
<evidence type="ECO:0000313" key="2">
    <source>
        <dbReference type="Proteomes" id="UP000594638"/>
    </source>
</evidence>
<dbReference type="Gramene" id="OE9A109703T1">
    <property type="protein sequence ID" value="OE9A109703C1"/>
    <property type="gene ID" value="OE9A109703"/>
</dbReference>
<reference evidence="1 2" key="1">
    <citation type="submission" date="2019-12" db="EMBL/GenBank/DDBJ databases">
        <authorList>
            <person name="Alioto T."/>
            <person name="Alioto T."/>
            <person name="Gomez Garrido J."/>
        </authorList>
    </citation>
    <scope>NUCLEOTIDE SEQUENCE [LARGE SCALE GENOMIC DNA]</scope>
</reference>
<dbReference type="Proteomes" id="UP000594638">
    <property type="component" value="Unassembled WGS sequence"/>
</dbReference>
<accession>A0A8S0R3E8</accession>